<evidence type="ECO:0000313" key="2">
    <source>
        <dbReference type="Proteomes" id="UP001497516"/>
    </source>
</evidence>
<evidence type="ECO:0000313" key="1">
    <source>
        <dbReference type="EMBL" id="CAL1409934.1"/>
    </source>
</evidence>
<reference evidence="1 2" key="1">
    <citation type="submission" date="2024-04" db="EMBL/GenBank/DDBJ databases">
        <authorList>
            <person name="Fracassetti M."/>
        </authorList>
    </citation>
    <scope>NUCLEOTIDE SEQUENCE [LARGE SCALE GENOMIC DNA]</scope>
</reference>
<dbReference type="EMBL" id="OZ034822">
    <property type="protein sequence ID" value="CAL1409934.1"/>
    <property type="molecule type" value="Genomic_DNA"/>
</dbReference>
<sequence length="108" mass="11804">MLRSTEERTVYEAERAIRNLAADGGGEVMDFFDDFRVGKDAPPLFADAAASAGGGGCWQPGQDLGRQFLRQPFVELPSFTVAGGHLWRDRDDQIVCLDLRSAAAVLFI</sequence>
<dbReference type="AlphaFoldDB" id="A0AAV2GGY6"/>
<protein>
    <submittedName>
        <fullName evidence="1">Uncharacterized protein</fullName>
    </submittedName>
</protein>
<gene>
    <name evidence="1" type="ORF">LTRI10_LOCUS49391</name>
</gene>
<dbReference type="Proteomes" id="UP001497516">
    <property type="component" value="Chromosome 9"/>
</dbReference>
<organism evidence="1 2">
    <name type="scientific">Linum trigynum</name>
    <dbReference type="NCBI Taxonomy" id="586398"/>
    <lineage>
        <taxon>Eukaryota</taxon>
        <taxon>Viridiplantae</taxon>
        <taxon>Streptophyta</taxon>
        <taxon>Embryophyta</taxon>
        <taxon>Tracheophyta</taxon>
        <taxon>Spermatophyta</taxon>
        <taxon>Magnoliopsida</taxon>
        <taxon>eudicotyledons</taxon>
        <taxon>Gunneridae</taxon>
        <taxon>Pentapetalae</taxon>
        <taxon>rosids</taxon>
        <taxon>fabids</taxon>
        <taxon>Malpighiales</taxon>
        <taxon>Linaceae</taxon>
        <taxon>Linum</taxon>
    </lineage>
</organism>
<keyword evidence="2" id="KW-1185">Reference proteome</keyword>
<name>A0AAV2GGY6_9ROSI</name>
<accession>A0AAV2GGY6</accession>
<proteinExistence type="predicted"/>